<dbReference type="GO" id="GO:0002098">
    <property type="term" value="P:tRNA wobble uridine modification"/>
    <property type="evidence" value="ECO:0007669"/>
    <property type="project" value="InterPro"/>
</dbReference>
<dbReference type="PANTHER" id="PTHR15641">
    <property type="entry name" value="ELONGATOR COMPLEX PROTEIN 5"/>
    <property type="match status" value="1"/>
</dbReference>
<evidence type="ECO:0000256" key="1">
    <source>
        <dbReference type="ARBA" id="ARBA00004123"/>
    </source>
</evidence>
<keyword evidence="8" id="KW-0539">Nucleus</keyword>
<reference evidence="9 10" key="1">
    <citation type="submission" date="2018-06" db="EMBL/GenBank/DDBJ databases">
        <title>Whole genome sequencing of Candida tropicalis (genome annotated by CSBL at Korea University).</title>
        <authorList>
            <person name="Ahn J."/>
        </authorList>
    </citation>
    <scope>NUCLEOTIDE SEQUENCE [LARGE SCALE GENOMIC DNA]</scope>
    <source>
        <strain evidence="9 10">ATCC 20962</strain>
    </source>
</reference>
<comment type="caution">
    <text evidence="9">The sequence shown here is derived from an EMBL/GenBank/DDBJ whole genome shotgun (WGS) entry which is preliminary data.</text>
</comment>
<proteinExistence type="inferred from homology"/>
<dbReference type="InterPro" id="IPR027417">
    <property type="entry name" value="P-loop_NTPase"/>
</dbReference>
<evidence type="ECO:0000256" key="2">
    <source>
        <dbReference type="ARBA" id="ARBA00004496"/>
    </source>
</evidence>
<evidence type="ECO:0000256" key="7">
    <source>
        <dbReference type="ARBA" id="ARBA00022694"/>
    </source>
</evidence>
<protein>
    <recommendedName>
        <fullName evidence="5">Elongator complex protein 5</fullName>
    </recommendedName>
</protein>
<dbReference type="GO" id="GO:0005634">
    <property type="term" value="C:nucleus"/>
    <property type="evidence" value="ECO:0007669"/>
    <property type="project" value="UniProtKB-SubCell"/>
</dbReference>
<dbReference type="CDD" id="cd19496">
    <property type="entry name" value="Elp5"/>
    <property type="match status" value="1"/>
</dbReference>
<comment type="similarity">
    <text evidence="4">Belongs to the ELP5 family.</text>
</comment>
<evidence type="ECO:0000256" key="4">
    <source>
        <dbReference type="ARBA" id="ARBA00009567"/>
    </source>
</evidence>
<comment type="pathway">
    <text evidence="3">tRNA modification; 5-methoxycarbonylmethyl-2-thiouridine-tRNA biosynthesis.</text>
</comment>
<keyword evidence="6" id="KW-0963">Cytoplasm</keyword>
<dbReference type="Gene3D" id="3.40.50.300">
    <property type="entry name" value="P-loop containing nucleotide triphosphate hydrolases"/>
    <property type="match status" value="1"/>
</dbReference>
<dbReference type="GO" id="GO:0005829">
    <property type="term" value="C:cytosol"/>
    <property type="evidence" value="ECO:0007669"/>
    <property type="project" value="TreeGrafter"/>
</dbReference>
<evidence type="ECO:0000313" key="10">
    <source>
        <dbReference type="Proteomes" id="UP000253472"/>
    </source>
</evidence>
<name>A0A367Y0Q8_9ASCO</name>
<dbReference type="InterPro" id="IPR019519">
    <property type="entry name" value="Elp5"/>
</dbReference>
<dbReference type="AlphaFoldDB" id="A0A367Y0Q8"/>
<evidence type="ECO:0000256" key="6">
    <source>
        <dbReference type="ARBA" id="ARBA00022490"/>
    </source>
</evidence>
<dbReference type="EMBL" id="QLNQ01000027">
    <property type="protein sequence ID" value="RCK59428.1"/>
    <property type="molecule type" value="Genomic_DNA"/>
</dbReference>
<dbReference type="GO" id="GO:0000049">
    <property type="term" value="F:tRNA binding"/>
    <property type="evidence" value="ECO:0007669"/>
    <property type="project" value="TreeGrafter"/>
</dbReference>
<dbReference type="Proteomes" id="UP000253472">
    <property type="component" value="Unassembled WGS sequence"/>
</dbReference>
<organism evidence="9 10">
    <name type="scientific">Candida viswanathii</name>
    <dbReference type="NCBI Taxonomy" id="5486"/>
    <lineage>
        <taxon>Eukaryota</taxon>
        <taxon>Fungi</taxon>
        <taxon>Dikarya</taxon>
        <taxon>Ascomycota</taxon>
        <taxon>Saccharomycotina</taxon>
        <taxon>Pichiomycetes</taxon>
        <taxon>Debaryomycetaceae</taxon>
        <taxon>Candida/Lodderomyces clade</taxon>
        <taxon>Candida</taxon>
    </lineage>
</organism>
<evidence type="ECO:0000256" key="3">
    <source>
        <dbReference type="ARBA" id="ARBA00005043"/>
    </source>
</evidence>
<dbReference type="GO" id="GO:0033588">
    <property type="term" value="C:elongator holoenzyme complex"/>
    <property type="evidence" value="ECO:0007669"/>
    <property type="project" value="InterPro"/>
</dbReference>
<evidence type="ECO:0000256" key="5">
    <source>
        <dbReference type="ARBA" id="ARBA00020264"/>
    </source>
</evidence>
<dbReference type="STRING" id="5486.A0A367Y0Q8"/>
<sequence>MSASASQNATVLLTRLLSLKESSSFHLILDSLTQSAYYLIEEYIHRLVPNSHNIIYVSFETINRPDYANEFIDCSSISSQQIIEKILALKKTSNGRTLVIVDSLNYIPSYEVSSFIAKLVGPTTTLLGVYHTQTPVPVSKYPNYPPAMTLLTYIASTIYELYPITPDSIDEEHLENAVSKLNFPINSNLNDQTFHVVLTYRRKSGRSLIYKLRINGCTHEYEIWKDLQDVETVEEDESLLRDLTTFNLTTSSKQKLAREQVELPYLQAQESLGAAGGAIVYEFEKDDDYDEEDPYEDPF</sequence>
<comment type="subcellular location">
    <subcellularLocation>
        <location evidence="2">Cytoplasm</location>
    </subcellularLocation>
    <subcellularLocation>
        <location evidence="1">Nucleus</location>
    </subcellularLocation>
</comment>
<dbReference type="PANTHER" id="PTHR15641:SF1">
    <property type="entry name" value="ELONGATOR COMPLEX PROTEIN 5"/>
    <property type="match status" value="1"/>
</dbReference>
<dbReference type="OrthoDB" id="166907at2759"/>
<evidence type="ECO:0000256" key="8">
    <source>
        <dbReference type="ARBA" id="ARBA00023242"/>
    </source>
</evidence>
<evidence type="ECO:0000313" key="9">
    <source>
        <dbReference type="EMBL" id="RCK59428.1"/>
    </source>
</evidence>
<keyword evidence="10" id="KW-1185">Reference proteome</keyword>
<dbReference type="Pfam" id="PF10483">
    <property type="entry name" value="Elong_Iki1"/>
    <property type="match status" value="1"/>
</dbReference>
<gene>
    <name evidence="9" type="primary">IKI1_0</name>
    <name evidence="9" type="ORF">Cantr_07472</name>
</gene>
<dbReference type="UniPathway" id="UPA00988"/>
<accession>A0A367Y0Q8</accession>
<keyword evidence="7" id="KW-0819">tRNA processing</keyword>